<keyword evidence="10" id="KW-0256">Endoplasmic reticulum</keyword>
<dbReference type="PANTHER" id="PTHR12317:SF0">
    <property type="entry name" value="ACYLTRANSFERASE"/>
    <property type="match status" value="1"/>
</dbReference>
<evidence type="ECO:0000256" key="14">
    <source>
        <dbReference type="ARBA" id="ARBA00023315"/>
    </source>
</evidence>
<reference evidence="16" key="1">
    <citation type="submission" date="2022-10" db="EMBL/GenBank/DDBJ databases">
        <authorList>
            <person name="Chen Y."/>
            <person name="Dougan E. K."/>
            <person name="Chan C."/>
            <person name="Rhodes N."/>
            <person name="Thang M."/>
        </authorList>
    </citation>
    <scope>NUCLEOTIDE SEQUENCE</scope>
</reference>
<sequence length="550" mass="59788">MGAHDKLVMGEKLHSHRIGDGTGTTGNGIDLSGIKCSISPWTYFKGAIAHCMVWGGLQLGALSPVVTLATYQLLGPRCAVLFLAFAILSVLAPSRHSPAFCRFYLGSAACVGGSTVWVPDKILQLLQGRGYLVCFHPHGILPLGFSFNGALRVKAEAPEQFLPASFNFPKDCNGVQAPVLWRVPFFAPALRMWDACTPATKGNMKKLLAAKAAFGIIPGGSEDVAIHEHGKENVYINSRYGFIKYALQHGYSLILAYTFGENDQFYSLSCLRPLNLWLVKRFGFVLPIFWGKTFFPLLPRGGGLNTIYGRVIHLPTIHDPTFEDLVKWHALYVEELKSMFDEYKVKFGFGDRAGLVVSPGGAMRCGDEVFGVAEGALRSFIESSRWFAALIPRGLSGVEMSSLPTVSLTLAAAMDFGRVVHGDVVVIQAGAGGTGCAALAALRRCGALPMATAKKQCFLRVRCGVQNVSSTRSGQTFLLDFFENLPPRCLGASFMVNSLTHDDFIPRGLSILAPGGRAVELGKLRVWSVQAVNRFREDILYATMLLGRCH</sequence>
<keyword evidence="7" id="KW-0808">Transferase</keyword>
<keyword evidence="12" id="KW-0443">Lipid metabolism</keyword>
<reference evidence="17" key="2">
    <citation type="submission" date="2024-04" db="EMBL/GenBank/DDBJ databases">
        <authorList>
            <person name="Chen Y."/>
            <person name="Shah S."/>
            <person name="Dougan E. K."/>
            <person name="Thang M."/>
            <person name="Chan C."/>
        </authorList>
    </citation>
    <scope>NUCLEOTIDE SEQUENCE [LARGE SCALE GENOMIC DNA]</scope>
</reference>
<dbReference type="InterPro" id="IPR036291">
    <property type="entry name" value="NAD(P)-bd_dom_sf"/>
</dbReference>
<dbReference type="InterPro" id="IPR020843">
    <property type="entry name" value="ER"/>
</dbReference>
<protein>
    <recommendedName>
        <fullName evidence="5">diacylglycerol O-acyltransferase</fullName>
        <ecNumber evidence="5">2.3.1.20</ecNumber>
    </recommendedName>
</protein>
<keyword evidence="13" id="KW-0472">Membrane</keyword>
<organism evidence="16">
    <name type="scientific">Cladocopium goreaui</name>
    <dbReference type="NCBI Taxonomy" id="2562237"/>
    <lineage>
        <taxon>Eukaryota</taxon>
        <taxon>Sar</taxon>
        <taxon>Alveolata</taxon>
        <taxon>Dinophyceae</taxon>
        <taxon>Suessiales</taxon>
        <taxon>Symbiodiniaceae</taxon>
        <taxon>Cladocopium</taxon>
    </lineage>
</organism>
<evidence type="ECO:0000256" key="2">
    <source>
        <dbReference type="ARBA" id="ARBA00004771"/>
    </source>
</evidence>
<dbReference type="AlphaFoldDB" id="A0A9P1BMX2"/>
<evidence type="ECO:0000256" key="12">
    <source>
        <dbReference type="ARBA" id="ARBA00023098"/>
    </source>
</evidence>
<evidence type="ECO:0000256" key="1">
    <source>
        <dbReference type="ARBA" id="ARBA00004477"/>
    </source>
</evidence>
<evidence type="ECO:0000313" key="16">
    <source>
        <dbReference type="EMBL" id="CAI3975610.1"/>
    </source>
</evidence>
<proteinExistence type="inferred from homology"/>
<keyword evidence="8" id="KW-0812">Transmembrane</keyword>
<evidence type="ECO:0000256" key="8">
    <source>
        <dbReference type="ARBA" id="ARBA00022692"/>
    </source>
</evidence>
<keyword evidence="11" id="KW-1133">Transmembrane helix</keyword>
<evidence type="ECO:0000256" key="7">
    <source>
        <dbReference type="ARBA" id="ARBA00022679"/>
    </source>
</evidence>
<dbReference type="Gene3D" id="3.90.180.10">
    <property type="entry name" value="Medium-chain alcohol dehydrogenases, catalytic domain"/>
    <property type="match status" value="1"/>
</dbReference>
<dbReference type="EMBL" id="CAMXCT010000213">
    <property type="protein sequence ID" value="CAI3975610.1"/>
    <property type="molecule type" value="Genomic_DNA"/>
</dbReference>
<comment type="caution">
    <text evidence="16">The sequence shown here is derived from an EMBL/GenBank/DDBJ whole genome shotgun (WGS) entry which is preliminary data.</text>
</comment>
<comment type="subcellular location">
    <subcellularLocation>
        <location evidence="1">Endoplasmic reticulum membrane</location>
        <topology evidence="1">Multi-pass membrane protein</topology>
    </subcellularLocation>
</comment>
<comment type="pathway">
    <text evidence="2">Glycerolipid metabolism; triacylglycerol biosynthesis.</text>
</comment>
<dbReference type="GO" id="GO:0006071">
    <property type="term" value="P:glycerol metabolic process"/>
    <property type="evidence" value="ECO:0007669"/>
    <property type="project" value="UniProtKB-KW"/>
</dbReference>
<dbReference type="SMART" id="SM00829">
    <property type="entry name" value="PKS_ER"/>
    <property type="match status" value="1"/>
</dbReference>
<dbReference type="GO" id="GO:0005789">
    <property type="term" value="C:endoplasmic reticulum membrane"/>
    <property type="evidence" value="ECO:0007669"/>
    <property type="project" value="UniProtKB-SubCell"/>
</dbReference>
<evidence type="ECO:0000259" key="15">
    <source>
        <dbReference type="SMART" id="SM00829"/>
    </source>
</evidence>
<accession>A0A9P1BMX2</accession>
<gene>
    <name evidence="16" type="ORF">C1SCF055_LOCUS3908</name>
</gene>
<evidence type="ECO:0000256" key="10">
    <source>
        <dbReference type="ARBA" id="ARBA00022824"/>
    </source>
</evidence>
<evidence type="ECO:0000313" key="17">
    <source>
        <dbReference type="EMBL" id="CAL1128985.1"/>
    </source>
</evidence>
<dbReference type="GO" id="GO:0016491">
    <property type="term" value="F:oxidoreductase activity"/>
    <property type="evidence" value="ECO:0007669"/>
    <property type="project" value="InterPro"/>
</dbReference>
<dbReference type="SUPFAM" id="SSF51735">
    <property type="entry name" value="NAD(P)-binding Rossmann-fold domains"/>
    <property type="match status" value="1"/>
</dbReference>
<dbReference type="InterPro" id="IPR007130">
    <property type="entry name" value="DAGAT"/>
</dbReference>
<keyword evidence="9" id="KW-0319">Glycerol metabolism</keyword>
<keyword evidence="6" id="KW-0444">Lipid biosynthesis</keyword>
<dbReference type="Gene3D" id="3.40.50.720">
    <property type="entry name" value="NAD(P)-binding Rossmann-like Domain"/>
    <property type="match status" value="1"/>
</dbReference>
<keyword evidence="14" id="KW-0012">Acyltransferase</keyword>
<evidence type="ECO:0000256" key="3">
    <source>
        <dbReference type="ARBA" id="ARBA00005189"/>
    </source>
</evidence>
<dbReference type="Proteomes" id="UP001152797">
    <property type="component" value="Unassembled WGS sequence"/>
</dbReference>
<name>A0A9P1BMX2_9DINO</name>
<dbReference type="EMBL" id="CAMXCT020000213">
    <property type="protein sequence ID" value="CAL1128985.1"/>
    <property type="molecule type" value="Genomic_DNA"/>
</dbReference>
<evidence type="ECO:0000256" key="11">
    <source>
        <dbReference type="ARBA" id="ARBA00022989"/>
    </source>
</evidence>
<dbReference type="Pfam" id="PF03982">
    <property type="entry name" value="DAGAT"/>
    <property type="match status" value="1"/>
</dbReference>
<dbReference type="GO" id="GO:0019432">
    <property type="term" value="P:triglyceride biosynthetic process"/>
    <property type="evidence" value="ECO:0007669"/>
    <property type="project" value="TreeGrafter"/>
</dbReference>
<evidence type="ECO:0000256" key="13">
    <source>
        <dbReference type="ARBA" id="ARBA00023136"/>
    </source>
</evidence>
<dbReference type="EC" id="2.3.1.20" evidence="5"/>
<evidence type="ECO:0000256" key="9">
    <source>
        <dbReference type="ARBA" id="ARBA00022798"/>
    </source>
</evidence>
<dbReference type="EMBL" id="CAMXCT030000213">
    <property type="protein sequence ID" value="CAL4762922.1"/>
    <property type="molecule type" value="Genomic_DNA"/>
</dbReference>
<evidence type="ECO:0000313" key="18">
    <source>
        <dbReference type="Proteomes" id="UP001152797"/>
    </source>
</evidence>
<dbReference type="OrthoDB" id="264532at2759"/>
<evidence type="ECO:0000256" key="4">
    <source>
        <dbReference type="ARBA" id="ARBA00005420"/>
    </source>
</evidence>
<comment type="pathway">
    <text evidence="3">Lipid metabolism.</text>
</comment>
<dbReference type="PANTHER" id="PTHR12317">
    <property type="entry name" value="DIACYLGLYCEROL O-ACYLTRANSFERASE"/>
    <property type="match status" value="1"/>
</dbReference>
<evidence type="ECO:0000256" key="6">
    <source>
        <dbReference type="ARBA" id="ARBA00022516"/>
    </source>
</evidence>
<comment type="similarity">
    <text evidence="4">Belongs to the diacylglycerol acyltransferase family.</text>
</comment>
<evidence type="ECO:0000256" key="5">
    <source>
        <dbReference type="ARBA" id="ARBA00013244"/>
    </source>
</evidence>
<feature type="domain" description="Enoyl reductase (ER)" evidence="15">
    <location>
        <begin position="302"/>
        <end position="550"/>
    </location>
</feature>
<dbReference type="GO" id="GO:0004144">
    <property type="term" value="F:diacylglycerol O-acyltransferase activity"/>
    <property type="evidence" value="ECO:0007669"/>
    <property type="project" value="UniProtKB-EC"/>
</dbReference>
<keyword evidence="18" id="KW-1185">Reference proteome</keyword>